<dbReference type="Proteomes" id="UP000492820">
    <property type="component" value="Unassembled WGS sequence"/>
</dbReference>
<gene>
    <name evidence="1" type="ORF">EgrG_002064400</name>
</gene>
<protein>
    <submittedName>
        <fullName evidence="1 3">Ank_2 domain containing protein</fullName>
    </submittedName>
</protein>
<reference evidence="1" key="2">
    <citation type="submission" date="2014-06" db="EMBL/GenBank/DDBJ databases">
        <authorList>
            <person name="Aslett M."/>
        </authorList>
    </citation>
    <scope>NUCLEOTIDE SEQUENCE</scope>
</reference>
<dbReference type="InterPro" id="IPR036770">
    <property type="entry name" value="Ankyrin_rpt-contain_sf"/>
</dbReference>
<evidence type="ECO:0000313" key="3">
    <source>
        <dbReference type="WBParaSite" id="EgrG_002064400"/>
    </source>
</evidence>
<dbReference type="OrthoDB" id="7464126at2759"/>
<dbReference type="SUPFAM" id="SSF48403">
    <property type="entry name" value="Ankyrin repeat"/>
    <property type="match status" value="1"/>
</dbReference>
<reference evidence="3" key="3">
    <citation type="submission" date="2020-10" db="UniProtKB">
        <authorList>
            <consortium name="WormBaseParasite"/>
        </authorList>
    </citation>
    <scope>IDENTIFICATION</scope>
</reference>
<accession>A0A068WZ52</accession>
<reference evidence="1 2" key="1">
    <citation type="journal article" date="2013" name="Nature">
        <title>The genomes of four tapeworm species reveal adaptations to parasitism.</title>
        <authorList>
            <person name="Tsai I.J."/>
            <person name="Zarowiecki M."/>
            <person name="Holroyd N."/>
            <person name="Garciarrubio A."/>
            <person name="Sanchez-Flores A."/>
            <person name="Brooks K.L."/>
            <person name="Tracey A."/>
            <person name="Bobes R.J."/>
            <person name="Fragoso G."/>
            <person name="Sciutto E."/>
            <person name="Aslett M."/>
            <person name="Beasley H."/>
            <person name="Bennett H.M."/>
            <person name="Cai J."/>
            <person name="Camicia F."/>
            <person name="Clark R."/>
            <person name="Cucher M."/>
            <person name="De Silva N."/>
            <person name="Day T.A."/>
            <person name="Deplazes P."/>
            <person name="Estrada K."/>
            <person name="Fernandez C."/>
            <person name="Holland P.W."/>
            <person name="Hou J."/>
            <person name="Hu S."/>
            <person name="Huckvale T."/>
            <person name="Hung S.S."/>
            <person name="Kamenetzky L."/>
            <person name="Keane J.A."/>
            <person name="Kiss F."/>
            <person name="Koziol U."/>
            <person name="Lambert O."/>
            <person name="Liu K."/>
            <person name="Luo X."/>
            <person name="Luo Y."/>
            <person name="Macchiaroli N."/>
            <person name="Nichol S."/>
            <person name="Paps J."/>
            <person name="Parkinson J."/>
            <person name="Pouchkina-Stantcheva N."/>
            <person name="Riddiford N."/>
            <person name="Rosenzvit M."/>
            <person name="Salinas G."/>
            <person name="Wasmuth J.D."/>
            <person name="Zamanian M."/>
            <person name="Zheng Y."/>
            <person name="Cai X."/>
            <person name="Soberon X."/>
            <person name="Olson P.D."/>
            <person name="Laclette J.P."/>
            <person name="Brehm K."/>
            <person name="Berriman M."/>
            <person name="Garciarrubio A."/>
            <person name="Bobes R.J."/>
            <person name="Fragoso G."/>
            <person name="Sanchez-Flores A."/>
            <person name="Estrada K."/>
            <person name="Cevallos M.A."/>
            <person name="Morett E."/>
            <person name="Gonzalez V."/>
            <person name="Portillo T."/>
            <person name="Ochoa-Leyva A."/>
            <person name="Jose M.V."/>
            <person name="Sciutto E."/>
            <person name="Landa A."/>
            <person name="Jimenez L."/>
            <person name="Valdes V."/>
            <person name="Carrero J.C."/>
            <person name="Larralde C."/>
            <person name="Morales-Montor J."/>
            <person name="Limon-Lason J."/>
            <person name="Soberon X."/>
            <person name="Laclette J.P."/>
        </authorList>
    </citation>
    <scope>NUCLEOTIDE SEQUENCE [LARGE SCALE GENOMIC DNA]</scope>
</reference>
<dbReference type="WBParaSite" id="EgrG_002064400">
    <property type="protein sequence ID" value="EgrG_002064400"/>
    <property type="gene ID" value="EgrG_002064400"/>
</dbReference>
<dbReference type="Gene3D" id="1.25.40.20">
    <property type="entry name" value="Ankyrin repeat-containing domain"/>
    <property type="match status" value="1"/>
</dbReference>
<sequence length="172" mass="19100">MSAPLLKRFYRHISGSPESSQLNGPCKLWVPPPDSSTKKTLRTLKICPQNYISSPSHLIGEPIEGVDSYAQTWRELLATQHGASVTVTDAYDNTALQSEPKVDSINCVRLIVQHRILMDAVNYPNKLPLMNAMFFQHIDVVRYLIWKDASTTPELCCDSGSALTLASYTACS</sequence>
<organism evidence="1">
    <name type="scientific">Echinococcus granulosus</name>
    <name type="common">Hydatid tapeworm</name>
    <dbReference type="NCBI Taxonomy" id="6210"/>
    <lineage>
        <taxon>Eukaryota</taxon>
        <taxon>Metazoa</taxon>
        <taxon>Spiralia</taxon>
        <taxon>Lophotrochozoa</taxon>
        <taxon>Platyhelminthes</taxon>
        <taxon>Cestoda</taxon>
        <taxon>Eucestoda</taxon>
        <taxon>Cyclophyllidea</taxon>
        <taxon>Taeniidae</taxon>
        <taxon>Echinococcus</taxon>
        <taxon>Echinococcus granulosus group</taxon>
    </lineage>
</organism>
<proteinExistence type="predicted"/>
<evidence type="ECO:0000313" key="2">
    <source>
        <dbReference type="Proteomes" id="UP000492820"/>
    </source>
</evidence>
<dbReference type="EMBL" id="LK028758">
    <property type="protein sequence ID" value="CDS25162.1"/>
    <property type="molecule type" value="Genomic_DNA"/>
</dbReference>
<name>A0A068WZ52_ECHGR</name>
<dbReference type="AlphaFoldDB" id="A0A068WZ52"/>
<evidence type="ECO:0000313" key="1">
    <source>
        <dbReference type="EMBL" id="CDS25162.1"/>
    </source>
</evidence>